<dbReference type="STRING" id="883.DvMF_2724"/>
<sequence>MNLRRLMSFLTGLIALAGVGLTPNSAMTVVDSQSTRLQGVTEQSPVFLERMVIGGESGQQLVAGHYSHSSHASHSSHQSHYSHYSGRS</sequence>
<evidence type="ECO:0000313" key="3">
    <source>
        <dbReference type="EMBL" id="ACL09663.1"/>
    </source>
</evidence>
<feature type="chain" id="PRO_5002870564" evidence="2">
    <location>
        <begin position="29"/>
        <end position="88"/>
    </location>
</feature>
<gene>
    <name evidence="3" type="ordered locus">DvMF_2724</name>
</gene>
<reference evidence="3" key="1">
    <citation type="submission" date="2008-10" db="EMBL/GenBank/DDBJ databases">
        <title>Complete sequence of Desulfovibrio vulgaris str. 'Miyazaki F'.</title>
        <authorList>
            <person name="Lucas S."/>
            <person name="Copeland A."/>
            <person name="Lapidus A."/>
            <person name="Glavina del Rio T."/>
            <person name="Dalin E."/>
            <person name="Tice H."/>
            <person name="Bruce D."/>
            <person name="Goodwin L."/>
            <person name="Pitluck S."/>
            <person name="Sims D."/>
            <person name="Brettin T."/>
            <person name="Detter J.C."/>
            <person name="Han C."/>
            <person name="Larimer F."/>
            <person name="Land M."/>
            <person name="Hauser L."/>
            <person name="Kyrpides N."/>
            <person name="Mikhailova N."/>
            <person name="Hazen T.C."/>
            <person name="Richardson P."/>
        </authorList>
    </citation>
    <scope>NUCLEOTIDE SEQUENCE</scope>
    <source>
        <strain evidence="3">Miyazaki F</strain>
    </source>
</reference>
<dbReference type="KEGG" id="dvm:DvMF_2724"/>
<dbReference type="AlphaFoldDB" id="B8DJ02"/>
<accession>B8DJ02</accession>
<protein>
    <submittedName>
        <fullName evidence="3">Uncharacterized protein</fullName>
    </submittedName>
</protein>
<proteinExistence type="predicted"/>
<evidence type="ECO:0000256" key="2">
    <source>
        <dbReference type="SAM" id="SignalP"/>
    </source>
</evidence>
<name>B8DJ02_NITV9</name>
<feature type="compositionally biased region" description="Low complexity" evidence="1">
    <location>
        <begin position="65"/>
        <end position="88"/>
    </location>
</feature>
<dbReference type="EMBL" id="CP001197">
    <property type="protein sequence ID" value="ACL09663.1"/>
    <property type="molecule type" value="Genomic_DNA"/>
</dbReference>
<dbReference type="HOGENOM" id="CLU_2464106_0_0_7"/>
<feature type="region of interest" description="Disordered" evidence="1">
    <location>
        <begin position="63"/>
        <end position="88"/>
    </location>
</feature>
<evidence type="ECO:0000256" key="1">
    <source>
        <dbReference type="SAM" id="MobiDB-lite"/>
    </source>
</evidence>
<organism evidence="3">
    <name type="scientific">Nitratidesulfovibrio vulgaris (strain DSM 19637 / Miyazaki F)</name>
    <name type="common">Desulfovibrio vulgaris</name>
    <dbReference type="NCBI Taxonomy" id="883"/>
    <lineage>
        <taxon>Bacteria</taxon>
        <taxon>Pseudomonadati</taxon>
        <taxon>Thermodesulfobacteriota</taxon>
        <taxon>Desulfovibrionia</taxon>
        <taxon>Desulfovibrionales</taxon>
        <taxon>Desulfovibrionaceae</taxon>
        <taxon>Nitratidesulfovibrio</taxon>
    </lineage>
</organism>
<feature type="signal peptide" evidence="2">
    <location>
        <begin position="1"/>
        <end position="28"/>
    </location>
</feature>
<keyword evidence="2" id="KW-0732">Signal</keyword>